<dbReference type="GeneID" id="66552238"/>
<organism evidence="1 2">
    <name type="scientific">Flavobacterium psychrophilum (strain ATCC 49511 / DSM 21280 / CIP 103535 / JIP02/86)</name>
    <dbReference type="NCBI Taxonomy" id="402612"/>
    <lineage>
        <taxon>Bacteria</taxon>
        <taxon>Pseudomonadati</taxon>
        <taxon>Bacteroidota</taxon>
        <taxon>Flavobacteriia</taxon>
        <taxon>Flavobacteriales</taxon>
        <taxon>Flavobacteriaceae</taxon>
        <taxon>Flavobacterium</taxon>
    </lineage>
</organism>
<dbReference type="STRING" id="402612.FP1575"/>
<dbReference type="HOGENOM" id="CLU_2329600_0_0_10"/>
<dbReference type="KEGG" id="fps:FP1575"/>
<evidence type="ECO:0000313" key="1">
    <source>
        <dbReference type="EMBL" id="CAL43643.1"/>
    </source>
</evidence>
<proteinExistence type="predicted"/>
<keyword evidence="2" id="KW-1185">Reference proteome</keyword>
<dbReference type="RefSeq" id="WP_011963688.1">
    <property type="nucleotide sequence ID" value="NC_009613.3"/>
</dbReference>
<dbReference type="AlphaFoldDB" id="A6GZX0"/>
<evidence type="ECO:0000313" key="2">
    <source>
        <dbReference type="Proteomes" id="UP000006394"/>
    </source>
</evidence>
<dbReference type="Gene3D" id="1.20.120.450">
    <property type="entry name" value="dinb family like domain"/>
    <property type="match status" value="1"/>
</dbReference>
<accession>A6GZX0</accession>
<dbReference type="OrthoDB" id="982141at2"/>
<dbReference type="EnsemblBacteria" id="CAL43643">
    <property type="protein sequence ID" value="CAL43643"/>
    <property type="gene ID" value="FP1575"/>
</dbReference>
<gene>
    <name evidence="1" type="ordered locus">FP1575</name>
</gene>
<dbReference type="SUPFAM" id="SSF109854">
    <property type="entry name" value="DinB/YfiT-like putative metalloenzymes"/>
    <property type="match status" value="1"/>
</dbReference>
<name>A6GZX0_FLAPJ</name>
<sequence>MENAVGLNKTRPGKLSFNTVNQYINQLHLMFKYCENFFLSNPNLLIEQTDISKKMTVNWGEQYDIEQLLEHAIVHILRHRRQIENFIKMQGEQINELK</sequence>
<dbReference type="Proteomes" id="UP000006394">
    <property type="component" value="Chromosome"/>
</dbReference>
<reference evidence="1 2" key="1">
    <citation type="journal article" date="2007" name="Nat. Biotechnol.">
        <title>Complete genome sequence of the fish pathogen Flavobacterium psychrophilum.</title>
        <authorList>
            <person name="Duchaud E."/>
            <person name="Boussaha M."/>
            <person name="Loux V."/>
            <person name="Bernardet J.F."/>
            <person name="Michel C."/>
            <person name="Kerouault B."/>
            <person name="Mondot S."/>
            <person name="Nicolas P."/>
            <person name="Bossy R."/>
            <person name="Caron C."/>
            <person name="Bessieres P."/>
            <person name="Gibrat J.F."/>
            <person name="Claverol S."/>
            <person name="Dumetz F."/>
            <person name="Le Henaff M."/>
            <person name="Benmansour A."/>
        </authorList>
    </citation>
    <scope>NUCLEOTIDE SEQUENCE [LARGE SCALE GENOMIC DNA]</scope>
    <source>
        <strain evidence="2">ATCC 49511 / DSM 21280 / CIP 103535 / JIP02/86</strain>
    </source>
</reference>
<dbReference type="EMBL" id="AM398681">
    <property type="protein sequence ID" value="CAL43643.1"/>
    <property type="molecule type" value="Genomic_DNA"/>
</dbReference>
<protein>
    <recommendedName>
        <fullName evidence="3">DinB family protein</fullName>
    </recommendedName>
</protein>
<dbReference type="eggNOG" id="ENOG5031PCE">
    <property type="taxonomic scope" value="Bacteria"/>
</dbReference>
<dbReference type="InterPro" id="IPR034660">
    <property type="entry name" value="DinB/YfiT-like"/>
</dbReference>
<evidence type="ECO:0008006" key="3">
    <source>
        <dbReference type="Google" id="ProtNLM"/>
    </source>
</evidence>